<dbReference type="EMBL" id="CP048882">
    <property type="protein sequence ID" value="QPP08190.1"/>
    <property type="molecule type" value="Genomic_DNA"/>
</dbReference>
<gene>
    <name evidence="1" type="ORF">G4Z16_19320</name>
</gene>
<sequence>MAGPAPVGCDACDSGSELLLEDFDSYVLAVVGGEFVHIGRGEDTIVSQGSGWSASGRFAASRRDPERLLRDARSGRSRHPLVRGEPWWCPHTSGTGRGLALRSGA</sequence>
<dbReference type="KEGG" id="sbat:G4Z16_19320"/>
<organism evidence="1 2">
    <name type="scientific">Streptomyces bathyalis</name>
    <dbReference type="NCBI Taxonomy" id="2710756"/>
    <lineage>
        <taxon>Bacteria</taxon>
        <taxon>Bacillati</taxon>
        <taxon>Actinomycetota</taxon>
        <taxon>Actinomycetes</taxon>
        <taxon>Kitasatosporales</taxon>
        <taxon>Streptomycetaceae</taxon>
        <taxon>Streptomyces</taxon>
    </lineage>
</organism>
<dbReference type="RefSeq" id="WP_197351986.1">
    <property type="nucleotide sequence ID" value="NZ_CP048882.1"/>
</dbReference>
<reference evidence="2" key="1">
    <citation type="submission" date="2020-02" db="EMBL/GenBank/DDBJ databases">
        <title>Streptomyces sp. ASO4wet.</title>
        <authorList>
            <person name="Risdian C."/>
            <person name="Landwehr W."/>
            <person name="Schupp P."/>
            <person name="Wink J."/>
        </authorList>
    </citation>
    <scope>NUCLEOTIDE SEQUENCE [LARGE SCALE GENOMIC DNA]</scope>
    <source>
        <strain evidence="2">ASO4wet</strain>
    </source>
</reference>
<protein>
    <submittedName>
        <fullName evidence="1">Uncharacterized protein</fullName>
    </submittedName>
</protein>
<keyword evidence="2" id="KW-1185">Reference proteome</keyword>
<evidence type="ECO:0000313" key="1">
    <source>
        <dbReference type="EMBL" id="QPP08190.1"/>
    </source>
</evidence>
<dbReference type="Pfam" id="PF19736">
    <property type="entry name" value="DUF6226"/>
    <property type="match status" value="1"/>
</dbReference>
<dbReference type="AlphaFoldDB" id="A0A7T1T865"/>
<dbReference type="InterPro" id="IPR045773">
    <property type="entry name" value="DUF6226"/>
</dbReference>
<evidence type="ECO:0000313" key="2">
    <source>
        <dbReference type="Proteomes" id="UP000595046"/>
    </source>
</evidence>
<name>A0A7T1T865_9ACTN</name>
<accession>A0A7T1T865</accession>
<proteinExistence type="predicted"/>
<dbReference type="Proteomes" id="UP000595046">
    <property type="component" value="Chromosome"/>
</dbReference>